<evidence type="ECO:0000256" key="3">
    <source>
        <dbReference type="ARBA" id="ARBA00017959"/>
    </source>
</evidence>
<evidence type="ECO:0000256" key="2">
    <source>
        <dbReference type="ARBA" id="ARBA00004496"/>
    </source>
</evidence>
<dbReference type="InterPro" id="IPR009000">
    <property type="entry name" value="Transl_B-barrel_sf"/>
</dbReference>
<keyword evidence="5" id="KW-0862">Zinc</keyword>
<evidence type="ECO:0000256" key="6">
    <source>
        <dbReference type="ARBA" id="ARBA00032577"/>
    </source>
</evidence>
<dbReference type="InterPro" id="IPR018165">
    <property type="entry name" value="Ala-tRNA-synth_IIc_core"/>
</dbReference>
<dbReference type="GO" id="GO:0005524">
    <property type="term" value="F:ATP binding"/>
    <property type="evidence" value="ECO:0007669"/>
    <property type="project" value="InterPro"/>
</dbReference>
<dbReference type="InterPro" id="IPR012947">
    <property type="entry name" value="tRNA_SAD"/>
</dbReference>
<dbReference type="PANTHER" id="PTHR43462">
    <property type="entry name" value="ALANYL-TRNA EDITING PROTEIN"/>
    <property type="match status" value="1"/>
</dbReference>
<dbReference type="AlphaFoldDB" id="A0A7C3AA11"/>
<dbReference type="InterPro" id="IPR053424">
    <property type="entry name" value="Alanyl-tRNA_Edit-Domain"/>
</dbReference>
<dbReference type="NCBIfam" id="NF040865">
    <property type="entry name" value="a_tRNA_ed_AlaXM"/>
    <property type="match status" value="1"/>
</dbReference>
<comment type="subcellular location">
    <subcellularLocation>
        <location evidence="2">Cytoplasm</location>
    </subcellularLocation>
</comment>
<dbReference type="InterPro" id="IPR051335">
    <property type="entry name" value="Alanyl-tRNA_Editing_Enzymes"/>
</dbReference>
<dbReference type="EMBL" id="DSID01000220">
    <property type="protein sequence ID" value="HEX70153.1"/>
    <property type="molecule type" value="Genomic_DNA"/>
</dbReference>
<dbReference type="GO" id="GO:0005737">
    <property type="term" value="C:cytoplasm"/>
    <property type="evidence" value="ECO:0007669"/>
    <property type="project" value="UniProtKB-SubCell"/>
</dbReference>
<dbReference type="SUPFAM" id="SSF55186">
    <property type="entry name" value="ThrRS/AlaRS common domain"/>
    <property type="match status" value="1"/>
</dbReference>
<protein>
    <recommendedName>
        <fullName evidence="3">Alanine--tRNA ligase</fullName>
    </recommendedName>
    <alternativeName>
        <fullName evidence="6">Alanyl-tRNA synthetase</fullName>
    </alternativeName>
</protein>
<evidence type="ECO:0000256" key="4">
    <source>
        <dbReference type="ARBA" id="ARBA00022723"/>
    </source>
</evidence>
<comment type="cofactor">
    <cofactor evidence="1">
        <name>Zn(2+)</name>
        <dbReference type="ChEBI" id="CHEBI:29105"/>
    </cofactor>
</comment>
<evidence type="ECO:0000259" key="7">
    <source>
        <dbReference type="PROSITE" id="PS50860"/>
    </source>
</evidence>
<proteinExistence type="predicted"/>
<dbReference type="Pfam" id="PF07973">
    <property type="entry name" value="tRNA_SAD"/>
    <property type="match status" value="1"/>
</dbReference>
<evidence type="ECO:0000313" key="8">
    <source>
        <dbReference type="EMBL" id="HEX70153.1"/>
    </source>
</evidence>
<dbReference type="PANTHER" id="PTHR43462:SF1">
    <property type="entry name" value="ALANYL-TRNA EDITING PROTEIN AARSD1"/>
    <property type="match status" value="1"/>
</dbReference>
<feature type="domain" description="Alanyl-transfer RNA synthetases family profile" evidence="7">
    <location>
        <begin position="1"/>
        <end position="237"/>
    </location>
</feature>
<dbReference type="GO" id="GO:0006419">
    <property type="term" value="P:alanyl-tRNA aminoacylation"/>
    <property type="evidence" value="ECO:0007669"/>
    <property type="project" value="InterPro"/>
</dbReference>
<dbReference type="InterPro" id="IPR018164">
    <property type="entry name" value="Ala-tRNA-synth_IIc_N"/>
</dbReference>
<organism evidence="8">
    <name type="scientific">Thermorudis sp</name>
    <dbReference type="NCBI Taxonomy" id="1969470"/>
    <lineage>
        <taxon>Bacteria</taxon>
        <taxon>Pseudomonadati</taxon>
        <taxon>Thermomicrobiota</taxon>
        <taxon>Thermomicrobia</taxon>
        <taxon>Thermomicrobia incertae sedis</taxon>
        <taxon>Thermorudis</taxon>
    </lineage>
</organism>
<dbReference type="Pfam" id="PF01411">
    <property type="entry name" value="tRNA-synt_2c"/>
    <property type="match status" value="1"/>
</dbReference>
<dbReference type="InterPro" id="IPR018163">
    <property type="entry name" value="Thr/Ala-tRNA-synth_IIc_edit"/>
</dbReference>
<name>A0A7C3AA11_9BACT</name>
<reference evidence="8" key="1">
    <citation type="journal article" date="2020" name="mSystems">
        <title>Genome- and Community-Level Interaction Insights into Carbon Utilization and Element Cycling Functions of Hydrothermarchaeota in Hydrothermal Sediment.</title>
        <authorList>
            <person name="Zhou Z."/>
            <person name="Liu Y."/>
            <person name="Xu W."/>
            <person name="Pan J."/>
            <person name="Luo Z.H."/>
            <person name="Li M."/>
        </authorList>
    </citation>
    <scope>NUCLEOTIDE SEQUENCE [LARGE SCALE GENOMIC DNA]</scope>
    <source>
        <strain evidence="8">SpSt-192</strain>
    </source>
</reference>
<sequence>MTELLYLEDSYLREFDARVVLVTPDNGVVLDRTAFYPGGGGQPHDTGELRAGDRVWRVVSLRRGTEYGQIVHLLEGGPPPAVGTVVHGVLDWERRYRLMRTHTALHVLCGVVFREYGALVTGGNMDIDKARMDFELEDLNPERVARIEALVNQAIAQGLEVRWRTLPRAEAEQIPDLIRTKVNLLPPNITEVRVVEIVGLDLQADGGTHVRNTREVGGIRIIGTRSKGRINKRLEIALVDPGAPEQGGHA</sequence>
<accession>A0A7C3AA11</accession>
<dbReference type="GO" id="GO:0003676">
    <property type="term" value="F:nucleic acid binding"/>
    <property type="evidence" value="ECO:0007669"/>
    <property type="project" value="InterPro"/>
</dbReference>
<dbReference type="Gene3D" id="2.40.30.130">
    <property type="match status" value="1"/>
</dbReference>
<evidence type="ECO:0000256" key="1">
    <source>
        <dbReference type="ARBA" id="ARBA00001947"/>
    </source>
</evidence>
<keyword evidence="4" id="KW-0479">Metal-binding</keyword>
<dbReference type="GO" id="GO:0004813">
    <property type="term" value="F:alanine-tRNA ligase activity"/>
    <property type="evidence" value="ECO:0007669"/>
    <property type="project" value="InterPro"/>
</dbReference>
<comment type="caution">
    <text evidence="8">The sequence shown here is derived from an EMBL/GenBank/DDBJ whole genome shotgun (WGS) entry which is preliminary data.</text>
</comment>
<gene>
    <name evidence="8" type="ORF">ENP13_02785</name>
</gene>
<dbReference type="PROSITE" id="PS50860">
    <property type="entry name" value="AA_TRNA_LIGASE_II_ALA"/>
    <property type="match status" value="1"/>
</dbReference>
<dbReference type="GO" id="GO:0002161">
    <property type="term" value="F:aminoacyl-tRNA deacylase activity"/>
    <property type="evidence" value="ECO:0007669"/>
    <property type="project" value="UniProtKB-ARBA"/>
</dbReference>
<dbReference type="SMART" id="SM00863">
    <property type="entry name" value="tRNA_SAD"/>
    <property type="match status" value="1"/>
</dbReference>
<dbReference type="SUPFAM" id="SSF50447">
    <property type="entry name" value="Translation proteins"/>
    <property type="match status" value="1"/>
</dbReference>
<dbReference type="Gene3D" id="3.30.980.10">
    <property type="entry name" value="Threonyl-trna Synthetase, Chain A, domain 2"/>
    <property type="match status" value="1"/>
</dbReference>
<dbReference type="GO" id="GO:0046872">
    <property type="term" value="F:metal ion binding"/>
    <property type="evidence" value="ECO:0007669"/>
    <property type="project" value="UniProtKB-KW"/>
</dbReference>
<evidence type="ECO:0000256" key="5">
    <source>
        <dbReference type="ARBA" id="ARBA00022833"/>
    </source>
</evidence>